<dbReference type="InterPro" id="IPR050090">
    <property type="entry name" value="Tyrosine_recombinase_XerCD"/>
</dbReference>
<dbReference type="PANTHER" id="PTHR30349:SF90">
    <property type="entry name" value="TYROSINE RECOMBINASE XERD"/>
    <property type="match status" value="1"/>
</dbReference>
<dbReference type="GO" id="GO:0006310">
    <property type="term" value="P:DNA recombination"/>
    <property type="evidence" value="ECO:0007669"/>
    <property type="project" value="UniProtKB-KW"/>
</dbReference>
<accession>A0A5J4R6E6</accession>
<gene>
    <name evidence="3" type="ORF">EZS27_021515</name>
</gene>
<reference evidence="3" key="1">
    <citation type="submission" date="2019-03" db="EMBL/GenBank/DDBJ databases">
        <title>Single cell metagenomics reveals metabolic interactions within the superorganism composed of flagellate Streblomastix strix and complex community of Bacteroidetes bacteria on its surface.</title>
        <authorList>
            <person name="Treitli S.C."/>
            <person name="Kolisko M."/>
            <person name="Husnik F."/>
            <person name="Keeling P."/>
            <person name="Hampl V."/>
        </authorList>
    </citation>
    <scope>NUCLEOTIDE SEQUENCE</scope>
    <source>
        <strain evidence="3">STM</strain>
    </source>
</reference>
<evidence type="ECO:0000256" key="1">
    <source>
        <dbReference type="ARBA" id="ARBA00023172"/>
    </source>
</evidence>
<dbReference type="Gene3D" id="1.10.443.10">
    <property type="entry name" value="Intergrase catalytic core"/>
    <property type="match status" value="1"/>
</dbReference>
<evidence type="ECO:0000313" key="3">
    <source>
        <dbReference type="EMBL" id="KAA6329707.1"/>
    </source>
</evidence>
<dbReference type="SUPFAM" id="SSF56349">
    <property type="entry name" value="DNA breaking-rejoining enzymes"/>
    <property type="match status" value="1"/>
</dbReference>
<dbReference type="CDD" id="cd01188">
    <property type="entry name" value="INT_RitA_C_like"/>
    <property type="match status" value="1"/>
</dbReference>
<dbReference type="PANTHER" id="PTHR30349">
    <property type="entry name" value="PHAGE INTEGRASE-RELATED"/>
    <property type="match status" value="1"/>
</dbReference>
<dbReference type="InterPro" id="IPR013762">
    <property type="entry name" value="Integrase-like_cat_sf"/>
</dbReference>
<sequence>MRFVNSHNIANVEQIDQNLVVAFLQSLDSTQISVRYKSILALRLLFRFAYEKQIIKINLARLLPADQYKKRAKLPSVYDKDEIGSMLASIDRSNGTGKRDYAILMILSRLGLRASDVCNLKFENILWENSLLSLYQYKIGKLIELPLLPEIGEALIEYLKFGRPVSSEPYVFLLAQSPFCKTTPSTINSLVNRAMNYAGINTTTRKHGSHALRHSLASILLKEQVVLPVISEVLGHSSGESTKVYLKIDEETLRQCALDVPEVSSAFYNQKGGSFYE</sequence>
<dbReference type="Pfam" id="PF00589">
    <property type="entry name" value="Phage_integrase"/>
    <property type="match status" value="1"/>
</dbReference>
<name>A0A5J4R6E6_9ZZZZ</name>
<comment type="caution">
    <text evidence="3">The sequence shown here is derived from an EMBL/GenBank/DDBJ whole genome shotgun (WGS) entry which is preliminary data.</text>
</comment>
<dbReference type="InterPro" id="IPR011010">
    <property type="entry name" value="DNA_brk_join_enz"/>
</dbReference>
<keyword evidence="1" id="KW-0233">DNA recombination</keyword>
<dbReference type="EMBL" id="SNRY01001607">
    <property type="protein sequence ID" value="KAA6329707.1"/>
    <property type="molecule type" value="Genomic_DNA"/>
</dbReference>
<organism evidence="3">
    <name type="scientific">termite gut metagenome</name>
    <dbReference type="NCBI Taxonomy" id="433724"/>
    <lineage>
        <taxon>unclassified sequences</taxon>
        <taxon>metagenomes</taxon>
        <taxon>organismal metagenomes</taxon>
    </lineage>
</organism>
<evidence type="ECO:0000259" key="2">
    <source>
        <dbReference type="PROSITE" id="PS51898"/>
    </source>
</evidence>
<dbReference type="GO" id="GO:0003677">
    <property type="term" value="F:DNA binding"/>
    <property type="evidence" value="ECO:0007669"/>
    <property type="project" value="InterPro"/>
</dbReference>
<dbReference type="InterPro" id="IPR002104">
    <property type="entry name" value="Integrase_catalytic"/>
</dbReference>
<dbReference type="PROSITE" id="PS51898">
    <property type="entry name" value="TYR_RECOMBINASE"/>
    <property type="match status" value="1"/>
</dbReference>
<protein>
    <submittedName>
        <fullName evidence="3">Tyrosine recombinase XerD</fullName>
    </submittedName>
</protein>
<dbReference type="AlphaFoldDB" id="A0A5J4R6E6"/>
<proteinExistence type="predicted"/>
<dbReference type="GO" id="GO:0015074">
    <property type="term" value="P:DNA integration"/>
    <property type="evidence" value="ECO:0007669"/>
    <property type="project" value="InterPro"/>
</dbReference>
<feature type="domain" description="Tyr recombinase" evidence="2">
    <location>
        <begin position="73"/>
        <end position="258"/>
    </location>
</feature>